<proteinExistence type="predicted"/>
<name>A0A2I2FYM3_9EURO</name>
<reference evidence="1 2" key="1">
    <citation type="submission" date="2016-12" db="EMBL/GenBank/DDBJ databases">
        <title>The genomes of Aspergillus section Nigri reveals drivers in fungal speciation.</title>
        <authorList>
            <consortium name="DOE Joint Genome Institute"/>
            <person name="Vesth T.C."/>
            <person name="Nybo J."/>
            <person name="Theobald S."/>
            <person name="Brandl J."/>
            <person name="Frisvad J.C."/>
            <person name="Nielsen K.F."/>
            <person name="Lyhne E.K."/>
            <person name="Kogle M.E."/>
            <person name="Kuo A."/>
            <person name="Riley R."/>
            <person name="Clum A."/>
            <person name="Nolan M."/>
            <person name="Lipzen A."/>
            <person name="Salamov A."/>
            <person name="Henrissat B."/>
            <person name="Wiebenga A."/>
            <person name="De Vries R.P."/>
            <person name="Grigoriev I.V."/>
            <person name="Mortensen U.H."/>
            <person name="Andersen M.R."/>
            <person name="Baker S.E."/>
        </authorList>
    </citation>
    <scope>NUCLEOTIDE SEQUENCE [LARGE SCALE GENOMIC DNA]</scope>
    <source>
        <strain evidence="1 2">IBT 23096</strain>
    </source>
</reference>
<comment type="caution">
    <text evidence="1">The sequence shown here is derived from an EMBL/GenBank/DDBJ whole genome shotgun (WGS) entry which is preliminary data.</text>
</comment>
<gene>
    <name evidence="1" type="ORF">P170DRAFT_248598</name>
</gene>
<dbReference type="Proteomes" id="UP000234275">
    <property type="component" value="Unassembled WGS sequence"/>
</dbReference>
<keyword evidence="2" id="KW-1185">Reference proteome</keyword>
<protein>
    <submittedName>
        <fullName evidence="1">Uncharacterized protein</fullName>
    </submittedName>
</protein>
<organism evidence="1 2">
    <name type="scientific">Aspergillus steynii IBT 23096</name>
    <dbReference type="NCBI Taxonomy" id="1392250"/>
    <lineage>
        <taxon>Eukaryota</taxon>
        <taxon>Fungi</taxon>
        <taxon>Dikarya</taxon>
        <taxon>Ascomycota</taxon>
        <taxon>Pezizomycotina</taxon>
        <taxon>Eurotiomycetes</taxon>
        <taxon>Eurotiomycetidae</taxon>
        <taxon>Eurotiales</taxon>
        <taxon>Aspergillaceae</taxon>
        <taxon>Aspergillus</taxon>
        <taxon>Aspergillus subgen. Circumdati</taxon>
    </lineage>
</organism>
<dbReference type="GeneID" id="36550709"/>
<dbReference type="EMBL" id="MSFO01000007">
    <property type="protein sequence ID" value="PLB45656.1"/>
    <property type="molecule type" value="Genomic_DNA"/>
</dbReference>
<dbReference type="VEuPathDB" id="FungiDB:P170DRAFT_248598"/>
<dbReference type="AlphaFoldDB" id="A0A2I2FYM3"/>
<dbReference type="RefSeq" id="XP_024700958.1">
    <property type="nucleotide sequence ID" value="XM_024843010.1"/>
</dbReference>
<evidence type="ECO:0000313" key="1">
    <source>
        <dbReference type="EMBL" id="PLB45656.1"/>
    </source>
</evidence>
<sequence>MSIPLILRVHIGFNFSSWRRTVFLEVPKPVSLPFHLKPNASPFQSPALPSNPISFAPSPPRPSHVHFNSARFSFPPLGLNSCLLYHSDII</sequence>
<accession>A0A2I2FYM3</accession>
<evidence type="ECO:0000313" key="2">
    <source>
        <dbReference type="Proteomes" id="UP000234275"/>
    </source>
</evidence>